<evidence type="ECO:0000256" key="4">
    <source>
        <dbReference type="PROSITE-ProRule" id="PRU00236"/>
    </source>
</evidence>
<evidence type="ECO:0000313" key="6">
    <source>
        <dbReference type="EMBL" id="OZM56464.1"/>
    </source>
</evidence>
<feature type="binding site" evidence="4">
    <location>
        <position position="372"/>
    </location>
    <ligand>
        <name>Zn(2+)</name>
        <dbReference type="ChEBI" id="CHEBI:29105"/>
    </ligand>
</feature>
<organism evidence="6 7">
    <name type="scientific">Lottiidibacillus patelloidae</name>
    <dbReference type="NCBI Taxonomy" id="2670334"/>
    <lineage>
        <taxon>Bacteria</taxon>
        <taxon>Bacillati</taxon>
        <taxon>Bacillota</taxon>
        <taxon>Bacilli</taxon>
        <taxon>Bacillales</taxon>
        <taxon>Bacillaceae</taxon>
        <taxon>Lottiidibacillus</taxon>
    </lineage>
</organism>
<keyword evidence="2" id="KW-0808">Transferase</keyword>
<gene>
    <name evidence="6" type="ORF">CIB95_11860</name>
</gene>
<dbReference type="Gene3D" id="3.30.1600.10">
    <property type="entry name" value="SIR2/SIRT2 'Small Domain"/>
    <property type="match status" value="1"/>
</dbReference>
<feature type="binding site" evidence="4">
    <location>
        <position position="350"/>
    </location>
    <ligand>
        <name>Zn(2+)</name>
        <dbReference type="ChEBI" id="CHEBI:29105"/>
    </ligand>
</feature>
<dbReference type="GO" id="GO:0017136">
    <property type="term" value="F:histone deacetylase activity, NAD-dependent"/>
    <property type="evidence" value="ECO:0007669"/>
    <property type="project" value="TreeGrafter"/>
</dbReference>
<accession>A0A263BRZ6</accession>
<name>A0A263BRZ6_9BACI</name>
<dbReference type="InterPro" id="IPR026591">
    <property type="entry name" value="Sirtuin_cat_small_dom_sf"/>
</dbReference>
<dbReference type="InterPro" id="IPR026590">
    <property type="entry name" value="Ssirtuin_cat_dom"/>
</dbReference>
<evidence type="ECO:0000256" key="2">
    <source>
        <dbReference type="ARBA" id="ARBA00022679"/>
    </source>
</evidence>
<dbReference type="GO" id="GO:0046872">
    <property type="term" value="F:metal ion binding"/>
    <property type="evidence" value="ECO:0007669"/>
    <property type="project" value="UniProtKB-KW"/>
</dbReference>
<keyword evidence="4" id="KW-0862">Zinc</keyword>
<dbReference type="GO" id="GO:0070403">
    <property type="term" value="F:NAD+ binding"/>
    <property type="evidence" value="ECO:0007669"/>
    <property type="project" value="InterPro"/>
</dbReference>
<dbReference type="AlphaFoldDB" id="A0A263BRZ6"/>
<feature type="binding site" evidence="4">
    <location>
        <position position="370"/>
    </location>
    <ligand>
        <name>Zn(2+)</name>
        <dbReference type="ChEBI" id="CHEBI:29105"/>
    </ligand>
</feature>
<feature type="binding site" evidence="4">
    <location>
        <position position="353"/>
    </location>
    <ligand>
        <name>Zn(2+)</name>
        <dbReference type="ChEBI" id="CHEBI:29105"/>
    </ligand>
</feature>
<protein>
    <recommendedName>
        <fullName evidence="1">protein acetyllysine N-acetyltransferase</fullName>
        <ecNumber evidence="1">2.3.1.286</ecNumber>
    </recommendedName>
</protein>
<keyword evidence="3" id="KW-0520">NAD</keyword>
<evidence type="ECO:0000256" key="3">
    <source>
        <dbReference type="ARBA" id="ARBA00023027"/>
    </source>
</evidence>
<dbReference type="EMBL" id="NPIA01000006">
    <property type="protein sequence ID" value="OZM56464.1"/>
    <property type="molecule type" value="Genomic_DNA"/>
</dbReference>
<reference evidence="6 7" key="2">
    <citation type="submission" date="2017-09" db="EMBL/GenBank/DDBJ databases">
        <title>Bacillus patelloidae sp. nov., isolated from the intestinal tract of a marine limpet.</title>
        <authorList>
            <person name="Liu R."/>
            <person name="Dong C."/>
            <person name="Shao Z."/>
        </authorList>
    </citation>
    <scope>NUCLEOTIDE SEQUENCE [LARGE SCALE GENOMIC DNA]</scope>
    <source>
        <strain evidence="6 7">SA5d-4</strain>
    </source>
</reference>
<reference evidence="7" key="1">
    <citation type="submission" date="2017-08" db="EMBL/GenBank/DDBJ databases">
        <authorList>
            <person name="Huang Z."/>
        </authorList>
    </citation>
    <scope>NUCLEOTIDE SEQUENCE [LARGE SCALE GENOMIC DNA]</scope>
    <source>
        <strain evidence="7">SA5d-4</strain>
    </source>
</reference>
<comment type="caution">
    <text evidence="6">The sequence shown here is derived from an EMBL/GenBank/DDBJ whole genome shotgun (WGS) entry which is preliminary data.</text>
</comment>
<dbReference type="InterPro" id="IPR029035">
    <property type="entry name" value="DHS-like_NAD/FAD-binding_dom"/>
</dbReference>
<evidence type="ECO:0000259" key="5">
    <source>
        <dbReference type="PROSITE" id="PS50305"/>
    </source>
</evidence>
<dbReference type="InterPro" id="IPR050134">
    <property type="entry name" value="NAD-dep_sirtuin_deacylases"/>
</dbReference>
<keyword evidence="4" id="KW-0479">Metal-binding</keyword>
<dbReference type="PANTHER" id="PTHR11085">
    <property type="entry name" value="NAD-DEPENDENT PROTEIN DEACYLASE SIRTUIN-5, MITOCHONDRIAL-RELATED"/>
    <property type="match status" value="1"/>
</dbReference>
<dbReference type="InterPro" id="IPR003000">
    <property type="entry name" value="Sirtuin"/>
</dbReference>
<dbReference type="Proteomes" id="UP000217083">
    <property type="component" value="Unassembled WGS sequence"/>
</dbReference>
<dbReference type="RefSeq" id="WP_094925452.1">
    <property type="nucleotide sequence ID" value="NZ_NPIA01000006.1"/>
</dbReference>
<proteinExistence type="predicted"/>
<sequence length="462" mass="52510">MNKNTLVFAKNDWHEPLTNGKHIDYYGEEYVVIDESYTNNYGTFVLLQSTSPFEDDTSLWTVTKGIEAHPNNRYEFIKAISVPTFPNQMQAVGYLLKDKQSGESKAYSYREAFRIIHQNGATNAYATTSRLKNFTTQLIDTIDCLPAMDSTFWKVPAYNDNGEPYSVFTPALEKELKQRINTTINMRIGQRVRKLKSQITTSYTNEEITKLNELIKTANKITVLSGAGISTLSGIPDYRSMLEGIWRKDPDLIKQLNQAKFENSPASFWQTFHQLIQNITNGIVPFENHKNSLQMTIEAMKPNIAHELFAKLETHGKDVTIITQNVDHLHSKAGSKHVFEIHGNFYKYFCPTCMSKYTFEYILKDKLPKCGCGAIIRPDLVFFGDEVQHLSDAMARAKNSDLFIVIGSSLNVSPINQLPHFINQYTNAKSVIINGHKTQLDNQFDLVINGDIEDICKNISLS</sequence>
<feature type="domain" description="Deacetylase sirtuin-type" evidence="5">
    <location>
        <begin position="201"/>
        <end position="462"/>
    </location>
</feature>
<feature type="active site" description="Proton acceptor" evidence="4">
    <location>
        <position position="342"/>
    </location>
</feature>
<dbReference type="SUPFAM" id="SSF52467">
    <property type="entry name" value="DHS-like NAD/FAD-binding domain"/>
    <property type="match status" value="1"/>
</dbReference>
<dbReference type="PANTHER" id="PTHR11085:SF4">
    <property type="entry name" value="NAD-DEPENDENT PROTEIN DEACYLASE"/>
    <property type="match status" value="1"/>
</dbReference>
<evidence type="ECO:0000256" key="1">
    <source>
        <dbReference type="ARBA" id="ARBA00012928"/>
    </source>
</evidence>
<dbReference type="EC" id="2.3.1.286" evidence="1"/>
<dbReference type="Pfam" id="PF02146">
    <property type="entry name" value="SIR2"/>
    <property type="match status" value="1"/>
</dbReference>
<dbReference type="Gene3D" id="3.40.50.1220">
    <property type="entry name" value="TPP-binding domain"/>
    <property type="match status" value="1"/>
</dbReference>
<evidence type="ECO:0000313" key="7">
    <source>
        <dbReference type="Proteomes" id="UP000217083"/>
    </source>
</evidence>
<keyword evidence="7" id="KW-1185">Reference proteome</keyword>
<dbReference type="PROSITE" id="PS50305">
    <property type="entry name" value="SIRTUIN"/>
    <property type="match status" value="1"/>
</dbReference>